<dbReference type="GO" id="GO:0006508">
    <property type="term" value="P:proteolysis"/>
    <property type="evidence" value="ECO:0007669"/>
    <property type="project" value="UniProtKB-KW"/>
</dbReference>
<proteinExistence type="inferred from homology"/>
<sequence>MANTPISPSWKALLCMALFSMVISCRGNSSDHKVYVVYMGDLPKGGISASAYHVSLLQATLGSNRVSESLLHSYKRSFSGFVAKLSEDEKNKIASLEEVVSVFPSTKKQLLTTRSWDFMGFPVNSERSQTESDVIVGMLDTGIWPESQSFNDTGFGPAPAKWKGTCQSSSNFTCNNKIIGARYYHSYGSISPPDFPSPRDSEGHGTHTASTAAGGLVSGANMYGLAAGTARGGVPSVRIAVYKICWIDGCSDADILATFDDAIADGVDIISISVGGSFAVDYFEDPIAIGAFHAMKRGVLTRTPWGTRGRSPRASSISRRGRFRLRPAALIGSSSPRSCWETTPLMRYCEAGTLDQSLVKGAIVLCDELNDADGPAAAGATGAIMNGDIFSDTAFAFPLPASYLSSLDGARVYDYIPDLTAPRVDILAAWSEATTVTGIPGDDRVVA</sequence>
<dbReference type="InterPro" id="IPR010259">
    <property type="entry name" value="S8pro/Inhibitor_I9"/>
</dbReference>
<dbReference type="AlphaFoldDB" id="A0A8X9A9G5"/>
<name>A0A8X9A9G5_SALSN</name>
<evidence type="ECO:0000256" key="4">
    <source>
        <dbReference type="ARBA" id="ARBA00022801"/>
    </source>
</evidence>
<feature type="domain" description="Inhibitor I9" evidence="9">
    <location>
        <begin position="34"/>
        <end position="109"/>
    </location>
</feature>
<organism evidence="10">
    <name type="scientific">Salvia splendens</name>
    <name type="common">Scarlet sage</name>
    <dbReference type="NCBI Taxonomy" id="180675"/>
    <lineage>
        <taxon>Eukaryota</taxon>
        <taxon>Viridiplantae</taxon>
        <taxon>Streptophyta</taxon>
        <taxon>Embryophyta</taxon>
        <taxon>Tracheophyta</taxon>
        <taxon>Spermatophyta</taxon>
        <taxon>Magnoliopsida</taxon>
        <taxon>eudicotyledons</taxon>
        <taxon>Gunneridae</taxon>
        <taxon>Pentapetalae</taxon>
        <taxon>asterids</taxon>
        <taxon>lamiids</taxon>
        <taxon>Lamiales</taxon>
        <taxon>Lamiaceae</taxon>
        <taxon>Nepetoideae</taxon>
        <taxon>Mentheae</taxon>
        <taxon>Salviinae</taxon>
        <taxon>Salvia</taxon>
        <taxon>Salvia subgen. Calosphace</taxon>
        <taxon>core Calosphace</taxon>
    </lineage>
</organism>
<evidence type="ECO:0000259" key="9">
    <source>
        <dbReference type="Pfam" id="PF05922"/>
    </source>
</evidence>
<evidence type="ECO:0000256" key="1">
    <source>
        <dbReference type="ARBA" id="ARBA00011073"/>
    </source>
</evidence>
<evidence type="ECO:0000256" key="2">
    <source>
        <dbReference type="ARBA" id="ARBA00022670"/>
    </source>
</evidence>
<dbReference type="Proteomes" id="UP000298416">
    <property type="component" value="Unassembled WGS sequence"/>
</dbReference>
<feature type="chain" id="PRO_5036479203" description="Cucumisin" evidence="7">
    <location>
        <begin position="28"/>
        <end position="447"/>
    </location>
</feature>
<dbReference type="GO" id="GO:0004252">
    <property type="term" value="F:serine-type endopeptidase activity"/>
    <property type="evidence" value="ECO:0007669"/>
    <property type="project" value="InterPro"/>
</dbReference>
<accession>A0A8X9A9G5</accession>
<dbReference type="Pfam" id="PF05922">
    <property type="entry name" value="Inhibitor_I9"/>
    <property type="match status" value="1"/>
</dbReference>
<comment type="caution">
    <text evidence="6">Lacks conserved residue(s) required for the propagation of feature annotation.</text>
</comment>
<dbReference type="PROSITE" id="PS51892">
    <property type="entry name" value="SUBTILASE"/>
    <property type="match status" value="1"/>
</dbReference>
<evidence type="ECO:0000259" key="8">
    <source>
        <dbReference type="Pfam" id="PF00082"/>
    </source>
</evidence>
<evidence type="ECO:0000256" key="3">
    <source>
        <dbReference type="ARBA" id="ARBA00022729"/>
    </source>
</evidence>
<dbReference type="InterPro" id="IPR000209">
    <property type="entry name" value="Peptidase_S8/S53_dom"/>
</dbReference>
<evidence type="ECO:0000256" key="6">
    <source>
        <dbReference type="PROSITE-ProRule" id="PRU01240"/>
    </source>
</evidence>
<dbReference type="InterPro" id="IPR015500">
    <property type="entry name" value="Peptidase_S8_subtilisin-rel"/>
</dbReference>
<dbReference type="InterPro" id="IPR036852">
    <property type="entry name" value="Peptidase_S8/S53_dom_sf"/>
</dbReference>
<gene>
    <name evidence="10" type="ORF">SASPL_104851</name>
</gene>
<dbReference type="Gene3D" id="3.30.70.80">
    <property type="entry name" value="Peptidase S8 propeptide/proteinase inhibitor I9"/>
    <property type="match status" value="1"/>
</dbReference>
<feature type="signal peptide" evidence="7">
    <location>
        <begin position="1"/>
        <end position="27"/>
    </location>
</feature>
<comment type="caution">
    <text evidence="10">The sequence shown here is derived from an EMBL/GenBank/DDBJ whole genome shotgun (WGS) entry which is preliminary data.</text>
</comment>
<dbReference type="InterPro" id="IPR045051">
    <property type="entry name" value="SBT"/>
</dbReference>
<reference evidence="10" key="1">
    <citation type="submission" date="2018-01" db="EMBL/GenBank/DDBJ databases">
        <authorList>
            <person name="Mao J.F."/>
        </authorList>
    </citation>
    <scope>NUCLEOTIDE SEQUENCE</scope>
    <source>
        <strain evidence="10">Huo1</strain>
        <tissue evidence="10">Leaf</tissue>
    </source>
</reference>
<keyword evidence="4" id="KW-0378">Hydrolase</keyword>
<dbReference type="Pfam" id="PF00082">
    <property type="entry name" value="Peptidase_S8"/>
    <property type="match status" value="1"/>
</dbReference>
<evidence type="ECO:0000256" key="7">
    <source>
        <dbReference type="SAM" id="SignalP"/>
    </source>
</evidence>
<keyword evidence="2" id="KW-0645">Protease</keyword>
<dbReference type="PANTHER" id="PTHR10795">
    <property type="entry name" value="PROPROTEIN CONVERTASE SUBTILISIN/KEXIN"/>
    <property type="match status" value="1"/>
</dbReference>
<dbReference type="SUPFAM" id="SSF52743">
    <property type="entry name" value="Subtilisin-like"/>
    <property type="match status" value="1"/>
</dbReference>
<evidence type="ECO:0000313" key="10">
    <source>
        <dbReference type="EMBL" id="KAG6433243.1"/>
    </source>
</evidence>
<feature type="domain" description="Peptidase S8/S53" evidence="8">
    <location>
        <begin position="132"/>
        <end position="276"/>
    </location>
</feature>
<evidence type="ECO:0000256" key="5">
    <source>
        <dbReference type="ARBA" id="ARBA00022825"/>
    </source>
</evidence>
<comment type="similarity">
    <text evidence="1 6">Belongs to the peptidase S8 family.</text>
</comment>
<dbReference type="InterPro" id="IPR037045">
    <property type="entry name" value="S8pro/Inhibitor_I9_sf"/>
</dbReference>
<protein>
    <recommendedName>
        <fullName evidence="12">Cucumisin</fullName>
    </recommendedName>
</protein>
<evidence type="ECO:0000313" key="11">
    <source>
        <dbReference type="Proteomes" id="UP000298416"/>
    </source>
</evidence>
<keyword evidence="3 7" id="KW-0732">Signal</keyword>
<reference evidence="10" key="2">
    <citation type="submission" date="2020-08" db="EMBL/GenBank/DDBJ databases">
        <title>Plant Genome Project.</title>
        <authorList>
            <person name="Zhang R.-G."/>
        </authorList>
    </citation>
    <scope>NUCLEOTIDE SEQUENCE</scope>
    <source>
        <strain evidence="10">Huo1</strain>
        <tissue evidence="10">Leaf</tissue>
    </source>
</reference>
<keyword evidence="5" id="KW-0720">Serine protease</keyword>
<dbReference type="Gene3D" id="3.40.50.200">
    <property type="entry name" value="Peptidase S8/S53 domain"/>
    <property type="match status" value="1"/>
</dbReference>
<keyword evidence="11" id="KW-1185">Reference proteome</keyword>
<dbReference type="EMBL" id="PNBA02000002">
    <property type="protein sequence ID" value="KAG6433243.1"/>
    <property type="molecule type" value="Genomic_DNA"/>
</dbReference>
<dbReference type="PRINTS" id="PR00723">
    <property type="entry name" value="SUBTILISIN"/>
</dbReference>
<evidence type="ECO:0008006" key="12">
    <source>
        <dbReference type="Google" id="ProtNLM"/>
    </source>
</evidence>